<protein>
    <submittedName>
        <fullName evidence="1">Uncharacterized protein</fullName>
    </submittedName>
</protein>
<dbReference type="AlphaFoldDB" id="A0A3B1CLL6"/>
<reference evidence="1" key="1">
    <citation type="submission" date="2018-06" db="EMBL/GenBank/DDBJ databases">
        <authorList>
            <person name="Zhirakovskaya E."/>
        </authorList>
    </citation>
    <scope>NUCLEOTIDE SEQUENCE</scope>
</reference>
<evidence type="ECO:0000313" key="1">
    <source>
        <dbReference type="EMBL" id="VAX23530.1"/>
    </source>
</evidence>
<sequence length="163" mass="17793">MRKSLWAVAVCLAVFAFAGDSFAGNYWDNWTKGKAQGPMPDCGVNVLPLGGDQILQDTVDIYCGVKPGSYKSWINPKVMKIYKRKGKHYPDGKTGVLVFKTIGVVFTTDHKDGQPIYDVLTIADEKSVASSEPNHPLNPNTCKVCHETHGGTCKGFVCGNRLL</sequence>
<dbReference type="EMBL" id="UOGC01000151">
    <property type="protein sequence ID" value="VAX23530.1"/>
    <property type="molecule type" value="Genomic_DNA"/>
</dbReference>
<proteinExistence type="predicted"/>
<name>A0A3B1CLL6_9ZZZZ</name>
<gene>
    <name evidence="1" type="ORF">MNBD_NITROSPINAE01-1897</name>
</gene>
<accession>A0A3B1CLL6</accession>
<organism evidence="1">
    <name type="scientific">hydrothermal vent metagenome</name>
    <dbReference type="NCBI Taxonomy" id="652676"/>
    <lineage>
        <taxon>unclassified sequences</taxon>
        <taxon>metagenomes</taxon>
        <taxon>ecological metagenomes</taxon>
    </lineage>
</organism>